<name>A0ABU6SAV6_9FABA</name>
<organism evidence="1 2">
    <name type="scientific">Stylosanthes scabra</name>
    <dbReference type="NCBI Taxonomy" id="79078"/>
    <lineage>
        <taxon>Eukaryota</taxon>
        <taxon>Viridiplantae</taxon>
        <taxon>Streptophyta</taxon>
        <taxon>Embryophyta</taxon>
        <taxon>Tracheophyta</taxon>
        <taxon>Spermatophyta</taxon>
        <taxon>Magnoliopsida</taxon>
        <taxon>eudicotyledons</taxon>
        <taxon>Gunneridae</taxon>
        <taxon>Pentapetalae</taxon>
        <taxon>rosids</taxon>
        <taxon>fabids</taxon>
        <taxon>Fabales</taxon>
        <taxon>Fabaceae</taxon>
        <taxon>Papilionoideae</taxon>
        <taxon>50 kb inversion clade</taxon>
        <taxon>dalbergioids sensu lato</taxon>
        <taxon>Dalbergieae</taxon>
        <taxon>Pterocarpus clade</taxon>
        <taxon>Stylosanthes</taxon>
    </lineage>
</organism>
<gene>
    <name evidence="1" type="ORF">PIB30_027946</name>
</gene>
<evidence type="ECO:0000313" key="2">
    <source>
        <dbReference type="Proteomes" id="UP001341840"/>
    </source>
</evidence>
<accession>A0ABU6SAV6</accession>
<dbReference type="EMBL" id="JASCZI010060524">
    <property type="protein sequence ID" value="MED6133407.1"/>
    <property type="molecule type" value="Genomic_DNA"/>
</dbReference>
<protein>
    <submittedName>
        <fullName evidence="1">Uncharacterized protein</fullName>
    </submittedName>
</protein>
<evidence type="ECO:0000313" key="1">
    <source>
        <dbReference type="EMBL" id="MED6133407.1"/>
    </source>
</evidence>
<dbReference type="Proteomes" id="UP001341840">
    <property type="component" value="Unassembled WGS sequence"/>
</dbReference>
<comment type="caution">
    <text evidence="1">The sequence shown here is derived from an EMBL/GenBank/DDBJ whole genome shotgun (WGS) entry which is preliminary data.</text>
</comment>
<proteinExistence type="predicted"/>
<keyword evidence="2" id="KW-1185">Reference proteome</keyword>
<sequence length="163" mass="18437">MKDVTKSFESILIWEEPSRFLNRFATLVSPLVLLNLEILESFINDESTRLGRELIRSLFKRFSQGLDIGLESIREVYDGSGGLKLDLRQQRTIGSSKRLWGLCFHVGQRLTSRLTVAAGVVYDRGRLIGPPGKYERWSSGASTGPVGNDYYNRPDELILACRI</sequence>
<reference evidence="1 2" key="1">
    <citation type="journal article" date="2023" name="Plants (Basel)">
        <title>Bridging the Gap: Combining Genomics and Transcriptomics Approaches to Understand Stylosanthes scabra, an Orphan Legume from the Brazilian Caatinga.</title>
        <authorList>
            <person name="Ferreira-Neto J.R.C."/>
            <person name="da Silva M.D."/>
            <person name="Binneck E."/>
            <person name="de Melo N.F."/>
            <person name="da Silva R.H."/>
            <person name="de Melo A.L.T.M."/>
            <person name="Pandolfi V."/>
            <person name="Bustamante F.O."/>
            <person name="Brasileiro-Vidal A.C."/>
            <person name="Benko-Iseppon A.M."/>
        </authorList>
    </citation>
    <scope>NUCLEOTIDE SEQUENCE [LARGE SCALE GENOMIC DNA]</scope>
    <source>
        <tissue evidence="1">Leaves</tissue>
    </source>
</reference>